<comment type="subcellular location">
    <subcellularLocation>
        <location evidence="1">Periplasm</location>
    </subcellularLocation>
</comment>
<sequence length="364" mass="40560" precursor="true">MVDRETTKNSRLDFTRRQFLTTAAGAATAAVAGPLVVTPGKAQASAVVRVADDGGTLSKARERLFFKPFMERTGIEVQVHVGQHDLSKMKAMAQTDNLEYDMVLASGSIAAAATKSGLLAEIDKSKLDLSNYMVEEWNQPTWIAWQYYTAGLTYNTDTVAEDKVPRSWVDYWDSEKFPGRRGFRTSPYETLEQALLADGVPITDLYPIDMDRAFASLDKIKDKVNVWVAETSQTVQLLQQNELDFCVSYSGRVEQARANGIPVGFVYDSAISSPTAIWVMKGTPNYDASLKLMQWFLTGEPGVAWFTEFPGNGPTDRKTFEALPDDIKAKLPSFDNPSAVWVDVDWWADNLEAATVRYKTWLLS</sequence>
<organism evidence="6">
    <name type="scientific">Chelativorans sp. (strain BNC1)</name>
    <dbReference type="NCBI Taxonomy" id="266779"/>
    <lineage>
        <taxon>Bacteria</taxon>
        <taxon>Pseudomonadati</taxon>
        <taxon>Pseudomonadota</taxon>
        <taxon>Alphaproteobacteria</taxon>
        <taxon>Hyphomicrobiales</taxon>
        <taxon>Phyllobacteriaceae</taxon>
        <taxon>Chelativorans</taxon>
    </lineage>
</organism>
<dbReference type="GO" id="GO:0015888">
    <property type="term" value="P:thiamine transport"/>
    <property type="evidence" value="ECO:0007669"/>
    <property type="project" value="TreeGrafter"/>
</dbReference>
<dbReference type="GO" id="GO:0030288">
    <property type="term" value="C:outer membrane-bounded periplasmic space"/>
    <property type="evidence" value="ECO:0007669"/>
    <property type="project" value="TreeGrafter"/>
</dbReference>
<dbReference type="KEGG" id="mes:Meso_2372"/>
<dbReference type="NCBIfam" id="TIGR01409">
    <property type="entry name" value="TAT_signal_seq"/>
    <property type="match status" value="1"/>
</dbReference>
<gene>
    <name evidence="6" type="ordered locus">Meso_2372</name>
</gene>
<evidence type="ECO:0000256" key="3">
    <source>
        <dbReference type="ARBA" id="ARBA00022448"/>
    </source>
</evidence>
<dbReference type="GO" id="GO:0030976">
    <property type="term" value="F:thiamine pyrophosphate binding"/>
    <property type="evidence" value="ECO:0007669"/>
    <property type="project" value="TreeGrafter"/>
</dbReference>
<dbReference type="InterPro" id="IPR019546">
    <property type="entry name" value="TAT_signal_bac_arc"/>
</dbReference>
<dbReference type="SUPFAM" id="SSF53850">
    <property type="entry name" value="Periplasmic binding protein-like II"/>
    <property type="match status" value="1"/>
</dbReference>
<dbReference type="PANTHER" id="PTHR30006:SF3">
    <property type="entry name" value="THIAMINE-BINDING PERIPLASMIC PROTEIN"/>
    <property type="match status" value="1"/>
</dbReference>
<evidence type="ECO:0000256" key="5">
    <source>
        <dbReference type="ARBA" id="ARBA00022764"/>
    </source>
</evidence>
<evidence type="ECO:0000256" key="4">
    <source>
        <dbReference type="ARBA" id="ARBA00022729"/>
    </source>
</evidence>
<dbReference type="OrthoDB" id="9815444at2"/>
<name>Q11FR7_CHESB</name>
<dbReference type="HOGENOM" id="CLU_026974_8_0_5"/>
<dbReference type="Gene3D" id="3.40.190.10">
    <property type="entry name" value="Periplasmic binding protein-like II"/>
    <property type="match status" value="2"/>
</dbReference>
<dbReference type="EMBL" id="CP000390">
    <property type="protein sequence ID" value="ABG63758.1"/>
    <property type="molecule type" value="Genomic_DNA"/>
</dbReference>
<dbReference type="CDD" id="cd13589">
    <property type="entry name" value="PBP2_polyamine_RpCGA009"/>
    <property type="match status" value="1"/>
</dbReference>
<dbReference type="Pfam" id="PF13416">
    <property type="entry name" value="SBP_bac_8"/>
    <property type="match status" value="1"/>
</dbReference>
<dbReference type="eggNOG" id="COG0687">
    <property type="taxonomic scope" value="Bacteria"/>
</dbReference>
<dbReference type="AlphaFoldDB" id="Q11FR7"/>
<dbReference type="PANTHER" id="PTHR30006">
    <property type="entry name" value="THIAMINE-BINDING PERIPLASMIC PROTEIN-RELATED"/>
    <property type="match status" value="1"/>
</dbReference>
<keyword evidence="5" id="KW-0574">Periplasm</keyword>
<keyword evidence="3" id="KW-0813">Transport</keyword>
<reference evidence="6" key="1">
    <citation type="submission" date="2006-06" db="EMBL/GenBank/DDBJ databases">
        <title>Complete sequence of chromosome of Chelativorans sp. BNC1.</title>
        <authorList>
            <consortium name="US DOE Joint Genome Institute"/>
            <person name="Copeland A."/>
            <person name="Lucas S."/>
            <person name="Lapidus A."/>
            <person name="Barry K."/>
            <person name="Detter J.C."/>
            <person name="Glavina del Rio T."/>
            <person name="Hammon N."/>
            <person name="Israni S."/>
            <person name="Dalin E."/>
            <person name="Tice H."/>
            <person name="Pitluck S."/>
            <person name="Chertkov O."/>
            <person name="Brettin T."/>
            <person name="Bruce D."/>
            <person name="Han C."/>
            <person name="Tapia R."/>
            <person name="Gilna P."/>
            <person name="Schmutz J."/>
            <person name="Larimer F."/>
            <person name="Land M."/>
            <person name="Hauser L."/>
            <person name="Kyrpides N."/>
            <person name="Mikhailova N."/>
            <person name="Richardson P."/>
        </authorList>
    </citation>
    <scope>NUCLEOTIDE SEQUENCE</scope>
    <source>
        <strain evidence="6">BNC1</strain>
    </source>
</reference>
<keyword evidence="4" id="KW-0732">Signal</keyword>
<evidence type="ECO:0000256" key="1">
    <source>
        <dbReference type="ARBA" id="ARBA00004418"/>
    </source>
</evidence>
<evidence type="ECO:0000256" key="2">
    <source>
        <dbReference type="ARBA" id="ARBA00008520"/>
    </source>
</evidence>
<comment type="similarity">
    <text evidence="2">Belongs to the bacterial solute-binding protein 1 family.</text>
</comment>
<evidence type="ECO:0000313" key="6">
    <source>
        <dbReference type="EMBL" id="ABG63758.1"/>
    </source>
</evidence>
<protein>
    <submittedName>
        <fullName evidence="6">Twin-arginine translocation pathway signal</fullName>
    </submittedName>
</protein>
<dbReference type="STRING" id="266779.Meso_2372"/>
<proteinExistence type="inferred from homology"/>
<dbReference type="PROSITE" id="PS51318">
    <property type="entry name" value="TAT"/>
    <property type="match status" value="1"/>
</dbReference>
<dbReference type="GO" id="GO:0030975">
    <property type="term" value="F:thiamine binding"/>
    <property type="evidence" value="ECO:0007669"/>
    <property type="project" value="TreeGrafter"/>
</dbReference>
<dbReference type="InterPro" id="IPR006311">
    <property type="entry name" value="TAT_signal"/>
</dbReference>
<accession>Q11FR7</accession>
<dbReference type="InterPro" id="IPR006059">
    <property type="entry name" value="SBP"/>
</dbReference>